<organism evidence="3 4">
    <name type="scientific">Nitrosomonas oligotropha</name>
    <dbReference type="NCBI Taxonomy" id="42354"/>
    <lineage>
        <taxon>Bacteria</taxon>
        <taxon>Pseudomonadati</taxon>
        <taxon>Pseudomonadota</taxon>
        <taxon>Betaproteobacteria</taxon>
        <taxon>Nitrosomonadales</taxon>
        <taxon>Nitrosomonadaceae</taxon>
        <taxon>Nitrosomonas</taxon>
    </lineage>
</organism>
<dbReference type="Proteomes" id="UP000244128">
    <property type="component" value="Unassembled WGS sequence"/>
</dbReference>
<feature type="chain" id="PRO_5015400476" evidence="1">
    <location>
        <begin position="22"/>
        <end position="168"/>
    </location>
</feature>
<dbReference type="InterPro" id="IPR013740">
    <property type="entry name" value="Redoxin"/>
</dbReference>
<comment type="caution">
    <text evidence="3">The sequence shown here is derived from an EMBL/GenBank/DDBJ whole genome shotgun (WGS) entry which is preliminary data.</text>
</comment>
<dbReference type="InterPro" id="IPR013766">
    <property type="entry name" value="Thioredoxin_domain"/>
</dbReference>
<dbReference type="CDD" id="cd02966">
    <property type="entry name" value="TlpA_like_family"/>
    <property type="match status" value="1"/>
</dbReference>
<dbReference type="EMBL" id="QAOI01000013">
    <property type="protein sequence ID" value="PTQ76780.1"/>
    <property type="molecule type" value="Genomic_DNA"/>
</dbReference>
<sequence>MIKKIKLLFFIIPMLSLFATASLAEHLKRVSSACTLTTLDGKPAHNLQEFKGKVVYMDFWASWCPPCVKSFPFLDQLNHELKDKGLHVVGINLDEKVADAQDFLAKNPVDFSIVADPSKQCAKGLEVMAMPTSYLIDRKGNIRHIHQGFRPDESEKLRALITQLVMEP</sequence>
<dbReference type="Gene3D" id="3.40.30.10">
    <property type="entry name" value="Glutaredoxin"/>
    <property type="match status" value="1"/>
</dbReference>
<keyword evidence="1" id="KW-0732">Signal</keyword>
<evidence type="ECO:0000313" key="3">
    <source>
        <dbReference type="EMBL" id="PTQ76780.1"/>
    </source>
</evidence>
<dbReference type="PANTHER" id="PTHR42852:SF17">
    <property type="entry name" value="THIOREDOXIN-LIKE PROTEIN HI_1115"/>
    <property type="match status" value="1"/>
</dbReference>
<feature type="domain" description="Thioredoxin" evidence="2">
    <location>
        <begin position="25"/>
        <end position="166"/>
    </location>
</feature>
<dbReference type="InterPro" id="IPR036249">
    <property type="entry name" value="Thioredoxin-like_sf"/>
</dbReference>
<dbReference type="AlphaFoldDB" id="A0A2T5HYX9"/>
<feature type="signal peptide" evidence="1">
    <location>
        <begin position="1"/>
        <end position="21"/>
    </location>
</feature>
<gene>
    <name evidence="3" type="ORF">C8R26_11325</name>
</gene>
<keyword evidence="3" id="KW-0413">Isomerase</keyword>
<evidence type="ECO:0000256" key="1">
    <source>
        <dbReference type="SAM" id="SignalP"/>
    </source>
</evidence>
<evidence type="ECO:0000259" key="2">
    <source>
        <dbReference type="PROSITE" id="PS51352"/>
    </source>
</evidence>
<dbReference type="GO" id="GO:0016853">
    <property type="term" value="F:isomerase activity"/>
    <property type="evidence" value="ECO:0007669"/>
    <property type="project" value="UniProtKB-KW"/>
</dbReference>
<dbReference type="PROSITE" id="PS51352">
    <property type="entry name" value="THIOREDOXIN_2"/>
    <property type="match status" value="1"/>
</dbReference>
<dbReference type="SUPFAM" id="SSF52833">
    <property type="entry name" value="Thioredoxin-like"/>
    <property type="match status" value="1"/>
</dbReference>
<reference evidence="3 4" key="1">
    <citation type="submission" date="2018-04" db="EMBL/GenBank/DDBJ databases">
        <title>Active sludge and wastewater microbial communities from Klosterneuburg, Austria.</title>
        <authorList>
            <person name="Wagner M."/>
        </authorList>
    </citation>
    <scope>NUCLEOTIDE SEQUENCE [LARGE SCALE GENOMIC DNA]</scope>
    <source>
        <strain evidence="3 4">Nm49</strain>
    </source>
</reference>
<dbReference type="PANTHER" id="PTHR42852">
    <property type="entry name" value="THIOL:DISULFIDE INTERCHANGE PROTEIN DSBE"/>
    <property type="match status" value="1"/>
</dbReference>
<proteinExistence type="predicted"/>
<dbReference type="Pfam" id="PF08534">
    <property type="entry name" value="Redoxin"/>
    <property type="match status" value="1"/>
</dbReference>
<dbReference type="InterPro" id="IPR050553">
    <property type="entry name" value="Thioredoxin_ResA/DsbE_sf"/>
</dbReference>
<evidence type="ECO:0000313" key="4">
    <source>
        <dbReference type="Proteomes" id="UP000244128"/>
    </source>
</evidence>
<dbReference type="GO" id="GO:0016491">
    <property type="term" value="F:oxidoreductase activity"/>
    <property type="evidence" value="ECO:0007669"/>
    <property type="project" value="InterPro"/>
</dbReference>
<accession>A0A2T5HYX9</accession>
<protein>
    <submittedName>
        <fullName evidence="3">Thiol-disulfide isomerase/thioredoxin</fullName>
    </submittedName>
</protein>
<dbReference type="RefSeq" id="WP_258193021.1">
    <property type="nucleotide sequence ID" value="NZ_QAOI01000013.1"/>
</dbReference>
<name>A0A2T5HYX9_9PROT</name>